<evidence type="ECO:0000256" key="6">
    <source>
        <dbReference type="ARBA" id="ARBA00022749"/>
    </source>
</evidence>
<sequence>MKSDKKIAVVDFGGQYAHLIASRVRRIGAYTEIISNEESIETYQSYAGIILSGGPSSVYEYGAPTLPKDFLDLKLPVLGICYGHQLLMQKLGGSVVPSPNKEYGPATLKVDSQTQSLLTKGLSRESIMWMSHGDEVESLPEGFEVLGSSADCQYAFVANEEKKWYGIQFHPEVTHSVEGEILLRNFVSLCQVSNTWSIDLFLTEEIERLQKQIPLDQNVFLLVSGGVDSSVAYLLLAKALGKHRVKGLLVDTGFMRKNEVSDLKNHLSKMDFDLNVWDASEEFYTKLRGKTEPEEKRKVVGDLFIKVQAEAISTFQLDPKSWVLGQGTIYPDTIESGGTKHSHKIKTHHNRVPAIQKMIEEGKVVEPISQLYKDEVRDLGRRLGLPEVWVERHPFPGPGLVVRMISSLESPGNEILPKVESFLKSMGSKHSAGILPIQSVGVQGDQRSYAHACVLNDLNLDWKAYDSVSIAITNKIKEVNRVVFMPGLATLPKEFFYTKIELDRHTSDLLREADFLVNQHLFTAGIHREIWQMPVVLVPVGSKAKTYGIVLRPVESTEAMTANFYPMDQNILKAMTKDLHKLSEISAVFYDLTHKPPGTIEWE</sequence>
<evidence type="ECO:0000256" key="11">
    <source>
        <dbReference type="PROSITE-ProRule" id="PRU00886"/>
    </source>
</evidence>
<evidence type="ECO:0000256" key="3">
    <source>
        <dbReference type="ARBA" id="ARBA00012746"/>
    </source>
</evidence>
<feature type="binding site" evidence="11">
    <location>
        <begin position="224"/>
        <end position="230"/>
    </location>
    <ligand>
        <name>ATP</name>
        <dbReference type="ChEBI" id="CHEBI:30616"/>
    </ligand>
</feature>
<dbReference type="SUPFAM" id="SSF52317">
    <property type="entry name" value="Class I glutamine amidotransferase-like"/>
    <property type="match status" value="1"/>
</dbReference>
<comment type="caution">
    <text evidence="13">The sequence shown here is derived from an EMBL/GenBank/DDBJ whole genome shotgun (WGS) entry which is preliminary data.</text>
</comment>
<keyword evidence="8 11" id="KW-0067">ATP-binding</keyword>
<keyword evidence="6 11" id="KW-0332">GMP biosynthesis</keyword>
<protein>
    <recommendedName>
        <fullName evidence="3">GMP synthase (glutamine-hydrolyzing)</fullName>
        <ecNumber evidence="3">6.3.5.2</ecNumber>
    </recommendedName>
    <alternativeName>
        <fullName evidence="10">GMP synthetase</fullName>
    </alternativeName>
</protein>
<evidence type="ECO:0000256" key="4">
    <source>
        <dbReference type="ARBA" id="ARBA00022598"/>
    </source>
</evidence>
<dbReference type="PANTHER" id="PTHR11922:SF2">
    <property type="entry name" value="GMP SYNTHASE [GLUTAMINE-HYDROLYZING]"/>
    <property type="match status" value="1"/>
</dbReference>
<dbReference type="PROSITE" id="PS51273">
    <property type="entry name" value="GATASE_TYPE_1"/>
    <property type="match status" value="1"/>
</dbReference>
<dbReference type="Pfam" id="PF00117">
    <property type="entry name" value="GATase"/>
    <property type="match status" value="1"/>
</dbReference>
<dbReference type="Pfam" id="PF02540">
    <property type="entry name" value="NAD_synthase"/>
    <property type="match status" value="1"/>
</dbReference>
<dbReference type="OrthoDB" id="9802219at2"/>
<dbReference type="Gene3D" id="3.40.50.620">
    <property type="entry name" value="HUPs"/>
    <property type="match status" value="1"/>
</dbReference>
<dbReference type="PRINTS" id="PR00097">
    <property type="entry name" value="ANTSNTHASEII"/>
</dbReference>
<evidence type="ECO:0000259" key="12">
    <source>
        <dbReference type="PROSITE" id="PS51553"/>
    </source>
</evidence>
<dbReference type="EC" id="6.3.5.2" evidence="3"/>
<dbReference type="GO" id="GO:0005524">
    <property type="term" value="F:ATP binding"/>
    <property type="evidence" value="ECO:0007669"/>
    <property type="project" value="UniProtKB-UniRule"/>
</dbReference>
<evidence type="ECO:0000256" key="9">
    <source>
        <dbReference type="ARBA" id="ARBA00022962"/>
    </source>
</evidence>
<evidence type="ECO:0000256" key="10">
    <source>
        <dbReference type="ARBA" id="ARBA00030464"/>
    </source>
</evidence>
<evidence type="ECO:0000313" key="13">
    <source>
        <dbReference type="EMBL" id="GBF49011.1"/>
    </source>
</evidence>
<dbReference type="SUPFAM" id="SSF54810">
    <property type="entry name" value="GMP synthetase C-terminal dimerisation domain"/>
    <property type="match status" value="2"/>
</dbReference>
<dbReference type="NCBIfam" id="NF000848">
    <property type="entry name" value="PRK00074.1"/>
    <property type="match status" value="1"/>
</dbReference>
<keyword evidence="9" id="KW-0315">Glutamine amidotransferase</keyword>
<dbReference type="InterPro" id="IPR004739">
    <property type="entry name" value="GMP_synth_GATase"/>
</dbReference>
<dbReference type="CDD" id="cd01997">
    <property type="entry name" value="GMP_synthase_C"/>
    <property type="match status" value="1"/>
</dbReference>
<evidence type="ECO:0000256" key="8">
    <source>
        <dbReference type="ARBA" id="ARBA00022840"/>
    </source>
</evidence>
<dbReference type="EMBL" id="BFBB01000002">
    <property type="protein sequence ID" value="GBF49011.1"/>
    <property type="molecule type" value="Genomic_DNA"/>
</dbReference>
<dbReference type="Gene3D" id="3.30.300.10">
    <property type="match status" value="2"/>
</dbReference>
<dbReference type="CDD" id="cd01742">
    <property type="entry name" value="GATase1_GMP_Synthase"/>
    <property type="match status" value="1"/>
</dbReference>
<dbReference type="PRINTS" id="PR00099">
    <property type="entry name" value="CPSGATASE"/>
</dbReference>
<proteinExistence type="predicted"/>
<dbReference type="NCBIfam" id="TIGR00888">
    <property type="entry name" value="guaA_Nterm"/>
    <property type="match status" value="1"/>
</dbReference>
<dbReference type="Proteomes" id="UP000245133">
    <property type="component" value="Unassembled WGS sequence"/>
</dbReference>
<dbReference type="InterPro" id="IPR025777">
    <property type="entry name" value="GMPS_ATP_PPase_dom"/>
</dbReference>
<keyword evidence="5 11" id="KW-0547">Nucleotide-binding</keyword>
<accession>A0A2P2DWJ5</accession>
<dbReference type="RefSeq" id="WP_108973416.1">
    <property type="nucleotide sequence ID" value="NZ_BFBB01000002.1"/>
</dbReference>
<keyword evidence="14" id="KW-1185">Reference proteome</keyword>
<dbReference type="InterPro" id="IPR022310">
    <property type="entry name" value="NAD/GMP_synthase"/>
</dbReference>
<dbReference type="Pfam" id="PF00958">
    <property type="entry name" value="GMP_synt_C"/>
    <property type="match status" value="1"/>
</dbReference>
<evidence type="ECO:0000256" key="1">
    <source>
        <dbReference type="ARBA" id="ARBA00002332"/>
    </source>
</evidence>
<evidence type="ECO:0000256" key="7">
    <source>
        <dbReference type="ARBA" id="ARBA00022755"/>
    </source>
</evidence>
<dbReference type="InterPro" id="IPR017926">
    <property type="entry name" value="GATASE"/>
</dbReference>
<keyword evidence="7 11" id="KW-0658">Purine biosynthesis</keyword>
<dbReference type="FunFam" id="3.40.50.880:FF:000047">
    <property type="entry name" value="GMP synthase [glutamine-hydrolyzing] subunit A"/>
    <property type="match status" value="1"/>
</dbReference>
<dbReference type="InterPro" id="IPR029062">
    <property type="entry name" value="Class_I_gatase-like"/>
</dbReference>
<organism evidence="13 14">
    <name type="scientific">Leptospira ryugenii</name>
    <dbReference type="NCBI Taxonomy" id="1917863"/>
    <lineage>
        <taxon>Bacteria</taxon>
        <taxon>Pseudomonadati</taxon>
        <taxon>Spirochaetota</taxon>
        <taxon>Spirochaetia</taxon>
        <taxon>Leptospirales</taxon>
        <taxon>Leptospiraceae</taxon>
        <taxon>Leptospira</taxon>
    </lineage>
</organism>
<gene>
    <name evidence="13" type="primary">guaA</name>
    <name evidence="13" type="ORF">LPTSP4_05180</name>
</gene>
<comment type="function">
    <text evidence="1">Catalyzes the synthesis of GMP from XMP.</text>
</comment>
<dbReference type="InterPro" id="IPR001674">
    <property type="entry name" value="GMP_synth_C"/>
</dbReference>
<evidence type="ECO:0000313" key="14">
    <source>
        <dbReference type="Proteomes" id="UP000245133"/>
    </source>
</evidence>
<dbReference type="SUPFAM" id="SSF52402">
    <property type="entry name" value="Adenine nucleotide alpha hydrolases-like"/>
    <property type="match status" value="1"/>
</dbReference>
<dbReference type="PRINTS" id="PR00096">
    <property type="entry name" value="GATASE"/>
</dbReference>
<name>A0A2P2DWJ5_9LEPT</name>
<dbReference type="AlphaFoldDB" id="A0A2P2DWJ5"/>
<evidence type="ECO:0000256" key="5">
    <source>
        <dbReference type="ARBA" id="ARBA00022741"/>
    </source>
</evidence>
<dbReference type="InterPro" id="IPR014729">
    <property type="entry name" value="Rossmann-like_a/b/a_fold"/>
</dbReference>
<dbReference type="PROSITE" id="PS51553">
    <property type="entry name" value="GMPS_ATP_PPASE"/>
    <property type="match status" value="1"/>
</dbReference>
<reference evidence="13 14" key="1">
    <citation type="submission" date="2018-02" db="EMBL/GenBank/DDBJ databases">
        <title>Novel Leptospira species isolated from soil and water in Japan.</title>
        <authorList>
            <person name="Nakao R."/>
            <person name="Masuzawa T."/>
        </authorList>
    </citation>
    <scope>NUCLEOTIDE SEQUENCE [LARGE SCALE GENOMIC DNA]</scope>
    <source>
        <strain evidence="13 14">YH101</strain>
    </source>
</reference>
<keyword evidence="4" id="KW-0436">Ligase</keyword>
<evidence type="ECO:0000256" key="2">
    <source>
        <dbReference type="ARBA" id="ARBA00005153"/>
    </source>
</evidence>
<comment type="pathway">
    <text evidence="2">Purine metabolism; GMP biosynthesis; GMP from XMP (L-Gln route): step 1/1.</text>
</comment>
<dbReference type="Gene3D" id="3.40.50.880">
    <property type="match status" value="1"/>
</dbReference>
<dbReference type="PANTHER" id="PTHR11922">
    <property type="entry name" value="GMP SYNTHASE-RELATED"/>
    <property type="match status" value="1"/>
</dbReference>
<feature type="domain" description="GMPS ATP-PPase" evidence="12">
    <location>
        <begin position="196"/>
        <end position="392"/>
    </location>
</feature>
<dbReference type="GO" id="GO:0003921">
    <property type="term" value="F:GMP synthase activity"/>
    <property type="evidence" value="ECO:0007669"/>
    <property type="project" value="InterPro"/>
</dbReference>
<dbReference type="GO" id="GO:0005829">
    <property type="term" value="C:cytosol"/>
    <property type="evidence" value="ECO:0007669"/>
    <property type="project" value="TreeGrafter"/>
</dbReference>
<dbReference type="UniPathway" id="UPA00189">
    <property type="reaction ID" value="UER00296"/>
</dbReference>